<dbReference type="AlphaFoldDB" id="A0A7X2XFK8"/>
<dbReference type="InterPro" id="IPR005770">
    <property type="entry name" value="PhnD"/>
</dbReference>
<dbReference type="OrthoDB" id="9781943at2"/>
<evidence type="ECO:0000256" key="3">
    <source>
        <dbReference type="SAM" id="SignalP"/>
    </source>
</evidence>
<evidence type="ECO:0000256" key="1">
    <source>
        <dbReference type="ARBA" id="ARBA00007162"/>
    </source>
</evidence>
<dbReference type="GO" id="GO:0055085">
    <property type="term" value="P:transmembrane transport"/>
    <property type="evidence" value="ECO:0007669"/>
    <property type="project" value="InterPro"/>
</dbReference>
<dbReference type="Proteomes" id="UP000443070">
    <property type="component" value="Unassembled WGS sequence"/>
</dbReference>
<evidence type="ECO:0000256" key="2">
    <source>
        <dbReference type="ARBA" id="ARBA00022729"/>
    </source>
</evidence>
<accession>A0A7X2XFK8</accession>
<dbReference type="PANTHER" id="PTHR35841:SF1">
    <property type="entry name" value="PHOSPHONATES-BINDING PERIPLASMIC PROTEIN"/>
    <property type="match status" value="1"/>
</dbReference>
<dbReference type="Pfam" id="PF12974">
    <property type="entry name" value="Phosphonate-bd"/>
    <property type="match status" value="1"/>
</dbReference>
<evidence type="ECO:0000313" key="5">
    <source>
        <dbReference type="EMBL" id="MTU03862.1"/>
    </source>
</evidence>
<dbReference type="Proteomes" id="UP000484547">
    <property type="component" value="Unassembled WGS sequence"/>
</dbReference>
<dbReference type="NCBIfam" id="TIGR01098">
    <property type="entry name" value="3A0109s03R"/>
    <property type="match status" value="1"/>
</dbReference>
<reference evidence="6 7" key="1">
    <citation type="journal article" date="2019" name="Nat. Med.">
        <title>A library of human gut bacterial isolates paired with longitudinal multiomics data enables mechanistic microbiome research.</title>
        <authorList>
            <person name="Poyet M."/>
            <person name="Groussin M."/>
            <person name="Gibbons S.M."/>
            <person name="Avila-Pacheco J."/>
            <person name="Jiang X."/>
            <person name="Kearney S.M."/>
            <person name="Perrotta A.R."/>
            <person name="Berdy B."/>
            <person name="Zhao S."/>
            <person name="Lieberman T.D."/>
            <person name="Swanson P.K."/>
            <person name="Smith M."/>
            <person name="Roesemann S."/>
            <person name="Alexander J.E."/>
            <person name="Rich S.A."/>
            <person name="Livny J."/>
            <person name="Vlamakis H."/>
            <person name="Clish C."/>
            <person name="Bullock K."/>
            <person name="Deik A."/>
            <person name="Scott J."/>
            <person name="Pierce K.A."/>
            <person name="Xavier R.J."/>
            <person name="Alm E.J."/>
        </authorList>
    </citation>
    <scope>NUCLEOTIDE SEQUENCE [LARGE SCALE GENOMIC DNA]</scope>
    <source>
        <strain evidence="4 7">BIOML-A13</strain>
        <strain evidence="5 6">BIOML-A3</strain>
    </source>
</reference>
<keyword evidence="2 3" id="KW-0732">Signal</keyword>
<gene>
    <name evidence="4" type="primary">phnD</name>
    <name evidence="4" type="ORF">GMD11_05890</name>
    <name evidence="5" type="ORF">GMD18_05535</name>
</gene>
<evidence type="ECO:0000313" key="7">
    <source>
        <dbReference type="Proteomes" id="UP000484547"/>
    </source>
</evidence>
<dbReference type="CDD" id="cd01071">
    <property type="entry name" value="PBP2_PhnD_like"/>
    <property type="match status" value="1"/>
</dbReference>
<comment type="caution">
    <text evidence="4">The sequence shown here is derived from an EMBL/GenBank/DDBJ whole genome shotgun (WGS) entry which is preliminary data.</text>
</comment>
<feature type="signal peptide" evidence="3">
    <location>
        <begin position="1"/>
        <end position="24"/>
    </location>
</feature>
<keyword evidence="6" id="KW-1185">Reference proteome</keyword>
<dbReference type="RefSeq" id="WP_155163868.1">
    <property type="nucleotide sequence ID" value="NZ_JAYCNY010000047.1"/>
</dbReference>
<protein>
    <submittedName>
        <fullName evidence="4">Phosphate/phosphite/phosphonate ABC transporter substrate-binding protein</fullName>
    </submittedName>
</protein>
<dbReference type="PROSITE" id="PS51257">
    <property type="entry name" value="PROKAR_LIPOPROTEIN"/>
    <property type="match status" value="1"/>
</dbReference>
<sequence>MKSRKLFKVCALLMLAVMSCLLFSGCGGQSEQKKFVITYLPNESTDKNADARKGMAGDLSKVLGIEVTELVSNDYNAVIEAMRTGKADMAYFGPLSFCLAYERAGAEPIGMIAKDKDKKNATYKSVLVTSSKNTDINSIQDIKGKTMAFVDPNSTSGNLIPSAAIMKAFPGEKLSMDDLHTNGKFFQAVSFSGKHQAGLAAVVKGDVQVAPISDAILAAEINAGRVSKDDVKIIFASDPIPSEPMALRRDLPAELKEKVKNFILSYDNAAYYKGVMGAEDKRFVECSIEDYKGIIDLNKALSSSK</sequence>
<dbReference type="SUPFAM" id="SSF53850">
    <property type="entry name" value="Periplasmic binding protein-like II"/>
    <property type="match status" value="1"/>
</dbReference>
<dbReference type="GO" id="GO:0043190">
    <property type="term" value="C:ATP-binding cassette (ABC) transporter complex"/>
    <property type="evidence" value="ECO:0007669"/>
    <property type="project" value="InterPro"/>
</dbReference>
<dbReference type="Gene3D" id="3.40.190.10">
    <property type="entry name" value="Periplasmic binding protein-like II"/>
    <property type="match status" value="2"/>
</dbReference>
<evidence type="ECO:0000313" key="4">
    <source>
        <dbReference type="EMBL" id="MTT75800.1"/>
    </source>
</evidence>
<comment type="similarity">
    <text evidence="1">Belongs to the phosphate/phosphite/phosphonate binding protein family.</text>
</comment>
<dbReference type="EMBL" id="WNBM01000002">
    <property type="protein sequence ID" value="MTT75800.1"/>
    <property type="molecule type" value="Genomic_DNA"/>
</dbReference>
<evidence type="ECO:0000313" key="6">
    <source>
        <dbReference type="Proteomes" id="UP000443070"/>
    </source>
</evidence>
<dbReference type="EMBL" id="WNBW01000002">
    <property type="protein sequence ID" value="MTU03862.1"/>
    <property type="molecule type" value="Genomic_DNA"/>
</dbReference>
<name>A0A7X2XFK8_9FIRM</name>
<dbReference type="PANTHER" id="PTHR35841">
    <property type="entry name" value="PHOSPHONATES-BINDING PERIPLASMIC PROTEIN"/>
    <property type="match status" value="1"/>
</dbReference>
<proteinExistence type="inferred from homology"/>
<organism evidence="4 7">
    <name type="scientific">Phascolarctobacterium faecium</name>
    <dbReference type="NCBI Taxonomy" id="33025"/>
    <lineage>
        <taxon>Bacteria</taxon>
        <taxon>Bacillati</taxon>
        <taxon>Bacillota</taxon>
        <taxon>Negativicutes</taxon>
        <taxon>Acidaminococcales</taxon>
        <taxon>Acidaminococcaceae</taxon>
        <taxon>Phascolarctobacterium</taxon>
    </lineage>
</organism>
<feature type="chain" id="PRO_5039592010" evidence="3">
    <location>
        <begin position="25"/>
        <end position="305"/>
    </location>
</feature>